<gene>
    <name evidence="3" type="primary">PTPRF</name>
    <name evidence="3" type="ORF">FJT64_020991</name>
</gene>
<name>A0A6A4WK06_AMPAM</name>
<dbReference type="OrthoDB" id="6375927at2759"/>
<evidence type="ECO:0000313" key="4">
    <source>
        <dbReference type="Proteomes" id="UP000440578"/>
    </source>
</evidence>
<dbReference type="Proteomes" id="UP000440578">
    <property type="component" value="Unassembled WGS sequence"/>
</dbReference>
<organism evidence="3 4">
    <name type="scientific">Amphibalanus amphitrite</name>
    <name type="common">Striped barnacle</name>
    <name type="synonym">Balanus amphitrite</name>
    <dbReference type="NCBI Taxonomy" id="1232801"/>
    <lineage>
        <taxon>Eukaryota</taxon>
        <taxon>Metazoa</taxon>
        <taxon>Ecdysozoa</taxon>
        <taxon>Arthropoda</taxon>
        <taxon>Crustacea</taxon>
        <taxon>Multicrustacea</taxon>
        <taxon>Cirripedia</taxon>
        <taxon>Thoracica</taxon>
        <taxon>Thoracicalcarea</taxon>
        <taxon>Balanomorpha</taxon>
        <taxon>Balanoidea</taxon>
        <taxon>Balanidae</taxon>
        <taxon>Amphibalaninae</taxon>
        <taxon>Amphibalanus</taxon>
    </lineage>
</organism>
<proteinExistence type="predicted"/>
<dbReference type="AlphaFoldDB" id="A0A6A4WK06"/>
<feature type="domain" description="Tyrosine specific protein phosphatases" evidence="2">
    <location>
        <begin position="221"/>
        <end position="297"/>
    </location>
</feature>
<dbReference type="EMBL" id="VIIS01000546">
    <property type="protein sequence ID" value="KAF0307727.1"/>
    <property type="molecule type" value="Genomic_DNA"/>
</dbReference>
<dbReference type="Pfam" id="PF00102">
    <property type="entry name" value="Y_phosphatase"/>
    <property type="match status" value="2"/>
</dbReference>
<dbReference type="InterPro" id="IPR003595">
    <property type="entry name" value="Tyr_Pase_cat"/>
</dbReference>
<accession>A0A6A4WK06</accession>
<dbReference type="GO" id="GO:0008045">
    <property type="term" value="P:motor neuron axon guidance"/>
    <property type="evidence" value="ECO:0007669"/>
    <property type="project" value="TreeGrafter"/>
</dbReference>
<protein>
    <submittedName>
        <fullName evidence="3">Receptor-type tyrosine-protein phosphatase F</fullName>
    </submittedName>
</protein>
<dbReference type="InterPro" id="IPR000387">
    <property type="entry name" value="Tyr_Pase_dom"/>
</dbReference>
<dbReference type="GO" id="GO:0004725">
    <property type="term" value="F:protein tyrosine phosphatase activity"/>
    <property type="evidence" value="ECO:0007669"/>
    <property type="project" value="UniProtKB-EC"/>
</dbReference>
<evidence type="ECO:0000259" key="1">
    <source>
        <dbReference type="PROSITE" id="PS50055"/>
    </source>
</evidence>
<dbReference type="PANTHER" id="PTHR19134">
    <property type="entry name" value="RECEPTOR-TYPE TYROSINE-PROTEIN PHOSPHATASE"/>
    <property type="match status" value="1"/>
</dbReference>
<dbReference type="PROSITE" id="PS50055">
    <property type="entry name" value="TYR_PHOSPHATASE_PTP"/>
    <property type="match status" value="1"/>
</dbReference>
<dbReference type="InterPro" id="IPR029021">
    <property type="entry name" value="Prot-tyrosine_phosphatase-like"/>
</dbReference>
<dbReference type="SMART" id="SM00194">
    <property type="entry name" value="PTPc"/>
    <property type="match status" value="1"/>
</dbReference>
<evidence type="ECO:0000259" key="2">
    <source>
        <dbReference type="PROSITE" id="PS50056"/>
    </source>
</evidence>
<dbReference type="SUPFAM" id="SSF52799">
    <property type="entry name" value="(Phosphotyrosine protein) phosphatases II"/>
    <property type="match status" value="1"/>
</dbReference>
<feature type="domain" description="Tyrosine-protein phosphatase" evidence="1">
    <location>
        <begin position="71"/>
        <end position="306"/>
    </location>
</feature>
<dbReference type="SMART" id="SM00404">
    <property type="entry name" value="PTPc_motif"/>
    <property type="match status" value="1"/>
</dbReference>
<reference evidence="3 4" key="1">
    <citation type="submission" date="2019-07" db="EMBL/GenBank/DDBJ databases">
        <title>Draft genome assembly of a fouling barnacle, Amphibalanus amphitrite (Darwin, 1854): The first reference genome for Thecostraca.</title>
        <authorList>
            <person name="Kim W."/>
        </authorList>
    </citation>
    <scope>NUCLEOTIDE SEQUENCE [LARGE SCALE GENOMIC DNA]</scope>
    <source>
        <strain evidence="3">SNU_AA5</strain>
        <tissue evidence="3">Soma without cirri and trophi</tissue>
    </source>
</reference>
<sequence>MGRCEQAVDVYRQLTVVRQQRANLCASLAQYQLVHQVLVELLVSPSAAVPAAQLAVRLPQLKSVADGPSQLEQQLSFLASNPPPASYASARAENLEGKNRSPEILPEDKSRVFLHSCGLRDNYVNAVFVQGFKKPDAFIATEAPLPKRRHVFWNMVVEKQSQTVVVMNDLEPDDLRSRVVEPVETLDLTLNVYVNGKMETSQEVRLFLLPFGDPAGSLPSAEQLVVLHSAYERSLPHSYGGVTTVVCRSGVTGCGLFIASSFVMDQLAEEQEIDVVMAVSTVRKSRPQFIGTLKQFELCYDAALAWLKAFDIYSNFQ</sequence>
<keyword evidence="3" id="KW-0675">Receptor</keyword>
<dbReference type="PANTHER" id="PTHR19134:SF449">
    <property type="entry name" value="TYROSINE-PROTEIN PHOSPHATASE 1"/>
    <property type="match status" value="1"/>
</dbReference>
<evidence type="ECO:0000313" key="3">
    <source>
        <dbReference type="EMBL" id="KAF0307727.1"/>
    </source>
</evidence>
<dbReference type="PRINTS" id="PR00700">
    <property type="entry name" value="PRTYPHPHTASE"/>
</dbReference>
<dbReference type="PROSITE" id="PS50056">
    <property type="entry name" value="TYR_PHOSPHATASE_2"/>
    <property type="match status" value="1"/>
</dbReference>
<keyword evidence="4" id="KW-1185">Reference proteome</keyword>
<dbReference type="InterPro" id="IPR000242">
    <property type="entry name" value="PTP_cat"/>
</dbReference>
<comment type="caution">
    <text evidence="3">The sequence shown here is derived from an EMBL/GenBank/DDBJ whole genome shotgun (WGS) entry which is preliminary data.</text>
</comment>
<dbReference type="InterPro" id="IPR050348">
    <property type="entry name" value="Protein-Tyr_Phosphatase"/>
</dbReference>
<dbReference type="Gene3D" id="3.90.190.10">
    <property type="entry name" value="Protein tyrosine phosphatase superfamily"/>
    <property type="match status" value="2"/>
</dbReference>
<dbReference type="CDD" id="cd00047">
    <property type="entry name" value="PTPc"/>
    <property type="match status" value="1"/>
</dbReference>